<feature type="transmembrane region" description="Helical" evidence="4">
    <location>
        <begin position="363"/>
        <end position="383"/>
    </location>
</feature>
<proteinExistence type="predicted"/>
<keyword evidence="1 4" id="KW-0812">Transmembrane</keyword>
<protein>
    <submittedName>
        <fullName evidence="6">MFS transporter</fullName>
    </submittedName>
</protein>
<dbReference type="Pfam" id="PF07690">
    <property type="entry name" value="MFS_1"/>
    <property type="match status" value="1"/>
</dbReference>
<feature type="transmembrane region" description="Helical" evidence="4">
    <location>
        <begin position="120"/>
        <end position="143"/>
    </location>
</feature>
<organism evidence="6 7">
    <name type="scientific">Gemmata palustris</name>
    <dbReference type="NCBI Taxonomy" id="2822762"/>
    <lineage>
        <taxon>Bacteria</taxon>
        <taxon>Pseudomonadati</taxon>
        <taxon>Planctomycetota</taxon>
        <taxon>Planctomycetia</taxon>
        <taxon>Gemmatales</taxon>
        <taxon>Gemmataceae</taxon>
        <taxon>Gemmata</taxon>
    </lineage>
</organism>
<dbReference type="InterPro" id="IPR020846">
    <property type="entry name" value="MFS_dom"/>
</dbReference>
<feature type="transmembrane region" description="Helical" evidence="4">
    <location>
        <begin position="150"/>
        <end position="171"/>
    </location>
</feature>
<dbReference type="InterPro" id="IPR050327">
    <property type="entry name" value="Proton-linked_MCT"/>
</dbReference>
<accession>A0ABS5BWE9</accession>
<evidence type="ECO:0000256" key="2">
    <source>
        <dbReference type="ARBA" id="ARBA00022989"/>
    </source>
</evidence>
<name>A0ABS5BWE9_9BACT</name>
<feature type="transmembrane region" description="Helical" evidence="4">
    <location>
        <begin position="21"/>
        <end position="40"/>
    </location>
</feature>
<comment type="caution">
    <text evidence="6">The sequence shown here is derived from an EMBL/GenBank/DDBJ whole genome shotgun (WGS) entry which is preliminary data.</text>
</comment>
<dbReference type="InterPro" id="IPR011701">
    <property type="entry name" value="MFS"/>
</dbReference>
<feature type="transmembrane region" description="Helical" evidence="4">
    <location>
        <begin position="276"/>
        <end position="293"/>
    </location>
</feature>
<evidence type="ECO:0000313" key="7">
    <source>
        <dbReference type="Proteomes" id="UP000676565"/>
    </source>
</evidence>
<gene>
    <name evidence="6" type="ORF">J8F10_20190</name>
</gene>
<feature type="transmembrane region" description="Helical" evidence="4">
    <location>
        <begin position="183"/>
        <end position="204"/>
    </location>
</feature>
<dbReference type="EMBL" id="JAGKQQ010000001">
    <property type="protein sequence ID" value="MBP3957575.1"/>
    <property type="molecule type" value="Genomic_DNA"/>
</dbReference>
<evidence type="ECO:0000256" key="1">
    <source>
        <dbReference type="ARBA" id="ARBA00022692"/>
    </source>
</evidence>
<feature type="transmembrane region" description="Helical" evidence="4">
    <location>
        <begin position="68"/>
        <end position="87"/>
    </location>
</feature>
<feature type="transmembrane region" description="Helical" evidence="4">
    <location>
        <begin position="94"/>
        <end position="114"/>
    </location>
</feature>
<evidence type="ECO:0000256" key="4">
    <source>
        <dbReference type="SAM" id="Phobius"/>
    </source>
</evidence>
<dbReference type="PANTHER" id="PTHR11360:SF308">
    <property type="entry name" value="BLL3089 PROTEIN"/>
    <property type="match status" value="1"/>
</dbReference>
<dbReference type="InterPro" id="IPR036259">
    <property type="entry name" value="MFS_trans_sf"/>
</dbReference>
<dbReference type="PANTHER" id="PTHR11360">
    <property type="entry name" value="MONOCARBOXYLATE TRANSPORTER"/>
    <property type="match status" value="1"/>
</dbReference>
<feature type="transmembrane region" description="Helical" evidence="4">
    <location>
        <begin position="395"/>
        <end position="413"/>
    </location>
</feature>
<dbReference type="Proteomes" id="UP000676565">
    <property type="component" value="Unassembled WGS sequence"/>
</dbReference>
<feature type="transmembrane region" description="Helical" evidence="4">
    <location>
        <begin position="225"/>
        <end position="256"/>
    </location>
</feature>
<dbReference type="RefSeq" id="WP_210656762.1">
    <property type="nucleotide sequence ID" value="NZ_JAGKQQ010000001.1"/>
</dbReference>
<dbReference type="Gene3D" id="1.20.1250.20">
    <property type="entry name" value="MFS general substrate transporter like domains"/>
    <property type="match status" value="2"/>
</dbReference>
<keyword evidence="2 4" id="KW-1133">Transmembrane helix</keyword>
<sequence length="437" mass="45277">MSSARLVDGSEPRAAWPARLPFYYGWVNVAVAAVAMSATLPGRTYGLGLVKEPLRAELDISDLRFNVLNFWAVVIGAACVIPIGRLIDKLGTRLVLAGVGTALGGCVLLMSRAATEWELAVALTLVRGLGQGALSVVAIALVGKWFRRRAGVAMGAFTLLLAVGFIAPIFVVEAAVGSVGWRAAWEGVGLALLFGLVPLGLLFARSAPEACGIAPDEPAIDADRSAAMTLGAALATPSFWVYTAAATVFNLIFSALTLDNELLLMEHGLDGKKANGLVLGVLMLSGLPANVIAGSLARHRPLGKLLGAGVLILAGSLLLFPLVSNLGLAAVYAVLLGASGGIITVIYFAVYGHTFGRTHLGSIQATVQVLSVFASASGPVLLAVVRERGGGTAPFFYTFAVIALVLAVAAWVVRPPVRAVPDPQVPAEEAEGVKEVW</sequence>
<keyword evidence="7" id="KW-1185">Reference proteome</keyword>
<evidence type="ECO:0000256" key="3">
    <source>
        <dbReference type="ARBA" id="ARBA00023136"/>
    </source>
</evidence>
<evidence type="ECO:0000259" key="5">
    <source>
        <dbReference type="PROSITE" id="PS50850"/>
    </source>
</evidence>
<evidence type="ECO:0000313" key="6">
    <source>
        <dbReference type="EMBL" id="MBP3957575.1"/>
    </source>
</evidence>
<reference evidence="6 7" key="1">
    <citation type="submission" date="2021-04" db="EMBL/GenBank/DDBJ databases">
        <authorList>
            <person name="Ivanova A."/>
        </authorList>
    </citation>
    <scope>NUCLEOTIDE SEQUENCE [LARGE SCALE GENOMIC DNA]</scope>
    <source>
        <strain evidence="6 7">G18</strain>
    </source>
</reference>
<dbReference type="PROSITE" id="PS50850">
    <property type="entry name" value="MFS"/>
    <property type="match status" value="1"/>
</dbReference>
<feature type="transmembrane region" description="Helical" evidence="4">
    <location>
        <begin position="305"/>
        <end position="323"/>
    </location>
</feature>
<keyword evidence="3 4" id="KW-0472">Membrane</keyword>
<dbReference type="SUPFAM" id="SSF103473">
    <property type="entry name" value="MFS general substrate transporter"/>
    <property type="match status" value="1"/>
</dbReference>
<feature type="domain" description="Major facilitator superfamily (MFS) profile" evidence="5">
    <location>
        <begin position="27"/>
        <end position="418"/>
    </location>
</feature>
<feature type="transmembrane region" description="Helical" evidence="4">
    <location>
        <begin position="329"/>
        <end position="351"/>
    </location>
</feature>